<gene>
    <name evidence="1" type="ORF">g.95027</name>
</gene>
<evidence type="ECO:0000313" key="1">
    <source>
        <dbReference type="EMBL" id="JAQ00450.1"/>
    </source>
</evidence>
<organism evidence="1">
    <name type="scientific">Lygus hesperus</name>
    <name type="common">Western plant bug</name>
    <dbReference type="NCBI Taxonomy" id="30085"/>
    <lineage>
        <taxon>Eukaryota</taxon>
        <taxon>Metazoa</taxon>
        <taxon>Ecdysozoa</taxon>
        <taxon>Arthropoda</taxon>
        <taxon>Hexapoda</taxon>
        <taxon>Insecta</taxon>
        <taxon>Pterygota</taxon>
        <taxon>Neoptera</taxon>
        <taxon>Paraneoptera</taxon>
        <taxon>Hemiptera</taxon>
        <taxon>Heteroptera</taxon>
        <taxon>Panheteroptera</taxon>
        <taxon>Cimicomorpha</taxon>
        <taxon>Miridae</taxon>
        <taxon>Mirini</taxon>
        <taxon>Lygus</taxon>
    </lineage>
</organism>
<sequence>MSLEQVFLRICEDDKGKSPVHVKNTTKHTLRNDLHGEYMKNIINDNNCNTNDNNNTADVATVVAANEATAANTSTLAISAADRSLQRHAESIPRSVDQPSRTETDSFQRFSHDASVSSLLGVSEVSRYGNYFAQHRRSEALVRQQHYHQQ</sequence>
<name>A0A146L0K0_LYGHE</name>
<dbReference type="AlphaFoldDB" id="A0A146L0K0"/>
<accession>A0A146L0K0</accession>
<dbReference type="EMBL" id="GDHC01018179">
    <property type="protein sequence ID" value="JAQ00450.1"/>
    <property type="molecule type" value="Transcribed_RNA"/>
</dbReference>
<protein>
    <submittedName>
        <fullName evidence="1">Uncharacterized protein</fullName>
    </submittedName>
</protein>
<proteinExistence type="predicted"/>
<reference evidence="1" key="1">
    <citation type="journal article" date="2016" name="Gigascience">
        <title>De novo construction of an expanded transcriptome assembly for the western tarnished plant bug, Lygus hesperus.</title>
        <authorList>
            <person name="Tassone E.E."/>
            <person name="Geib S.M."/>
            <person name="Hall B."/>
            <person name="Fabrick J.A."/>
            <person name="Brent C.S."/>
            <person name="Hull J.J."/>
        </authorList>
    </citation>
    <scope>NUCLEOTIDE SEQUENCE</scope>
</reference>